<keyword evidence="5 6" id="KW-0472">Membrane</keyword>
<organism evidence="8 9">
    <name type="scientific">Kibdelosporangium aridum</name>
    <dbReference type="NCBI Taxonomy" id="2030"/>
    <lineage>
        <taxon>Bacteria</taxon>
        <taxon>Bacillati</taxon>
        <taxon>Actinomycetota</taxon>
        <taxon>Actinomycetes</taxon>
        <taxon>Pseudonocardiales</taxon>
        <taxon>Pseudonocardiaceae</taxon>
        <taxon>Kibdelosporangium</taxon>
    </lineage>
</organism>
<dbReference type="PANTHER" id="PTHR36115:SF6">
    <property type="entry name" value="PROLINE-RICH ANTIGEN HOMOLOG"/>
    <property type="match status" value="1"/>
</dbReference>
<name>A0A428XWC6_KIBAR</name>
<evidence type="ECO:0000313" key="9">
    <source>
        <dbReference type="Proteomes" id="UP000287547"/>
    </source>
</evidence>
<proteinExistence type="predicted"/>
<feature type="transmembrane region" description="Helical" evidence="6">
    <location>
        <begin position="124"/>
        <end position="147"/>
    </location>
</feature>
<dbReference type="Proteomes" id="UP000287547">
    <property type="component" value="Unassembled WGS sequence"/>
</dbReference>
<evidence type="ECO:0000256" key="1">
    <source>
        <dbReference type="ARBA" id="ARBA00004651"/>
    </source>
</evidence>
<feature type="transmembrane region" description="Helical" evidence="6">
    <location>
        <begin position="39"/>
        <end position="58"/>
    </location>
</feature>
<dbReference type="Pfam" id="PF06271">
    <property type="entry name" value="RDD"/>
    <property type="match status" value="1"/>
</dbReference>
<dbReference type="PANTHER" id="PTHR36115">
    <property type="entry name" value="PROLINE-RICH ANTIGEN HOMOLOG-RELATED"/>
    <property type="match status" value="1"/>
</dbReference>
<gene>
    <name evidence="8" type="ORF">DMH04_55655</name>
</gene>
<keyword evidence="2" id="KW-1003">Cell membrane</keyword>
<evidence type="ECO:0000256" key="3">
    <source>
        <dbReference type="ARBA" id="ARBA00022692"/>
    </source>
</evidence>
<protein>
    <submittedName>
        <fullName evidence="8">RDD family protein</fullName>
    </submittedName>
</protein>
<comment type="caution">
    <text evidence="8">The sequence shown here is derived from an EMBL/GenBank/DDBJ whole genome shotgun (WGS) entry which is preliminary data.</text>
</comment>
<evidence type="ECO:0000256" key="6">
    <source>
        <dbReference type="SAM" id="Phobius"/>
    </source>
</evidence>
<dbReference type="GO" id="GO:0005886">
    <property type="term" value="C:plasma membrane"/>
    <property type="evidence" value="ECO:0007669"/>
    <property type="project" value="UniProtKB-SubCell"/>
</dbReference>
<keyword evidence="3 6" id="KW-0812">Transmembrane</keyword>
<reference evidence="8 9" key="1">
    <citation type="submission" date="2018-05" db="EMBL/GenBank/DDBJ databases">
        <title>Evolution of GPA BGCs.</title>
        <authorList>
            <person name="Waglechner N."/>
            <person name="Wright G.D."/>
        </authorList>
    </citation>
    <scope>NUCLEOTIDE SEQUENCE [LARGE SCALE GENOMIC DNA]</scope>
    <source>
        <strain evidence="8 9">A82846</strain>
    </source>
</reference>
<keyword evidence="4 6" id="KW-1133">Transmembrane helix</keyword>
<evidence type="ECO:0000313" key="8">
    <source>
        <dbReference type="EMBL" id="RSM59629.1"/>
    </source>
</evidence>
<feature type="transmembrane region" description="Helical" evidence="6">
    <location>
        <begin position="70"/>
        <end position="92"/>
    </location>
</feature>
<accession>A0A428XWC6</accession>
<dbReference type="AlphaFoldDB" id="A0A428XWC6"/>
<dbReference type="OrthoDB" id="9787732at2"/>
<evidence type="ECO:0000256" key="4">
    <source>
        <dbReference type="ARBA" id="ARBA00022989"/>
    </source>
</evidence>
<dbReference type="InterPro" id="IPR010432">
    <property type="entry name" value="RDD"/>
</dbReference>
<evidence type="ECO:0000256" key="5">
    <source>
        <dbReference type="ARBA" id="ARBA00023136"/>
    </source>
</evidence>
<evidence type="ECO:0000256" key="2">
    <source>
        <dbReference type="ARBA" id="ARBA00022475"/>
    </source>
</evidence>
<evidence type="ECO:0000259" key="7">
    <source>
        <dbReference type="Pfam" id="PF06271"/>
    </source>
</evidence>
<feature type="domain" description="RDD" evidence="7">
    <location>
        <begin position="27"/>
        <end position="159"/>
    </location>
</feature>
<dbReference type="EMBL" id="QHKI01000132">
    <property type="protein sequence ID" value="RSM59629.1"/>
    <property type="molecule type" value="Genomic_DNA"/>
</dbReference>
<comment type="subcellular location">
    <subcellularLocation>
        <location evidence="1">Cell membrane</location>
        <topology evidence="1">Multi-pass membrane protein</topology>
    </subcellularLocation>
</comment>
<dbReference type="InterPro" id="IPR051791">
    <property type="entry name" value="Pra-immunoreactive"/>
</dbReference>
<sequence length="167" mass="18336">MSTSGRPSVSFAADLGTSEVDTSRTVIGRRYLQYVIDQVLSFVLALLVFLACFGFAVLSTEFGARGKVLFIVPFAAWILTLIATNLWFGIWYPRSMGGATPAMRWLGLRIVTLQGGEPSLRDYFLRWLLMVVDGLFLGLLGAVLIAVTPRNQRLGDMVTGTVVVRVT</sequence>